<dbReference type="PRINTS" id="PR01955">
    <property type="entry name" value="LANCFRANKIA"/>
</dbReference>
<comment type="caution">
    <text evidence="3">The sequence shown here is derived from an EMBL/GenBank/DDBJ whole genome shotgun (WGS) entry which is preliminary data.</text>
</comment>
<keyword evidence="4" id="KW-1185">Reference proteome</keyword>
<evidence type="ECO:0000313" key="3">
    <source>
        <dbReference type="EMBL" id="GIG16524.1"/>
    </source>
</evidence>
<dbReference type="PANTHER" id="PTHR12736">
    <property type="entry name" value="LANC-LIKE PROTEIN"/>
    <property type="match status" value="1"/>
</dbReference>
<evidence type="ECO:0000259" key="2">
    <source>
        <dbReference type="Pfam" id="PF13575"/>
    </source>
</evidence>
<feature type="domain" description="Lantibiotic biosynthesis protein dehydration" evidence="2">
    <location>
        <begin position="214"/>
        <end position="596"/>
    </location>
</feature>
<dbReference type="SMART" id="SM01260">
    <property type="entry name" value="LANC_like"/>
    <property type="match status" value="1"/>
</dbReference>
<evidence type="ECO:0000256" key="1">
    <source>
        <dbReference type="PIRSR" id="PIRSR607822-1"/>
    </source>
</evidence>
<keyword evidence="1" id="KW-0479">Metal-binding</keyword>
<dbReference type="Pfam" id="PF05147">
    <property type="entry name" value="LANC_like"/>
    <property type="match status" value="1"/>
</dbReference>
<dbReference type="Pfam" id="PF13575">
    <property type="entry name" value="DUF4135"/>
    <property type="match status" value="1"/>
</dbReference>
<proteinExistence type="predicted"/>
<accession>A0A8J3LJ32</accession>
<name>A0A8J3LJ32_9ACTN</name>
<dbReference type="PANTHER" id="PTHR12736:SF7">
    <property type="entry name" value="LANC-LIKE PROTEIN 3"/>
    <property type="match status" value="1"/>
</dbReference>
<reference evidence="3" key="1">
    <citation type="submission" date="2021-01" db="EMBL/GenBank/DDBJ databases">
        <title>Whole genome shotgun sequence of Catellatospora methionotrophica NBRC 14553.</title>
        <authorList>
            <person name="Komaki H."/>
            <person name="Tamura T."/>
        </authorList>
    </citation>
    <scope>NUCLEOTIDE SEQUENCE</scope>
    <source>
        <strain evidence="3">NBRC 14553</strain>
    </source>
</reference>
<dbReference type="PIRSF" id="PIRSF037228">
    <property type="entry name" value="Lant_mod_RumM"/>
    <property type="match status" value="1"/>
</dbReference>
<dbReference type="InterPro" id="IPR025410">
    <property type="entry name" value="Lant_dehyd"/>
</dbReference>
<feature type="binding site" evidence="1">
    <location>
        <position position="990"/>
    </location>
    <ligand>
        <name>Zn(2+)</name>
        <dbReference type="ChEBI" id="CHEBI:29105"/>
    </ligand>
</feature>
<dbReference type="EMBL" id="BONJ01000028">
    <property type="protein sequence ID" value="GIG16524.1"/>
    <property type="molecule type" value="Genomic_DNA"/>
</dbReference>
<dbReference type="NCBIfam" id="TIGR03897">
    <property type="entry name" value="lanti_2_LanM"/>
    <property type="match status" value="1"/>
</dbReference>
<dbReference type="GO" id="GO:0005975">
    <property type="term" value="P:carbohydrate metabolic process"/>
    <property type="evidence" value="ECO:0007669"/>
    <property type="project" value="InterPro"/>
</dbReference>
<protein>
    <submittedName>
        <fullName evidence="3">Lanthionine synthetase</fullName>
    </submittedName>
</protein>
<dbReference type="Gene3D" id="1.50.10.10">
    <property type="match status" value="1"/>
</dbReference>
<keyword evidence="1" id="KW-0862">Zinc</keyword>
<dbReference type="GO" id="GO:0031179">
    <property type="term" value="P:peptide modification"/>
    <property type="evidence" value="ECO:0007669"/>
    <property type="project" value="InterPro"/>
</dbReference>
<dbReference type="PRINTS" id="PR01950">
    <property type="entry name" value="LANCSUPER"/>
</dbReference>
<dbReference type="Proteomes" id="UP000660339">
    <property type="component" value="Unassembled WGS sequence"/>
</dbReference>
<dbReference type="InterPro" id="IPR007822">
    <property type="entry name" value="LANC-like"/>
</dbReference>
<feature type="binding site" evidence="1">
    <location>
        <position position="943"/>
    </location>
    <ligand>
        <name>Zn(2+)</name>
        <dbReference type="ChEBI" id="CHEBI:29105"/>
    </ligand>
</feature>
<evidence type="ECO:0000313" key="4">
    <source>
        <dbReference type="Proteomes" id="UP000660339"/>
    </source>
</evidence>
<dbReference type="GO" id="GO:0046872">
    <property type="term" value="F:metal ion binding"/>
    <property type="evidence" value="ECO:0007669"/>
    <property type="project" value="UniProtKB-KW"/>
</dbReference>
<dbReference type="AlphaFoldDB" id="A0A8J3LJ32"/>
<dbReference type="SUPFAM" id="SSF158745">
    <property type="entry name" value="LanC-like"/>
    <property type="match status" value="1"/>
</dbReference>
<sequence>MDEAPAPVQPGDAAWYLGYGLRERLTGREPGGPVDEDLGRLRLKMWRGEPVHARRPDRYAQHLAEHGLDEALLERLLGERPETVRARFAAEPGFARRLVDAWQQADDPAEHGADAMGFACVVGPLIAAGVARLRAELGTLLDGHRRLTVEALAGQLGNGPVDTVNQLAARTMVLELNVHRIRGDLSGDGPHERFHHFLHRLRQPQHALGLLSEYPVLARDLVRAVDDWVASRLEFAQRLVADYAELAERCGGPDALGDVAEVGFGAGDSHRGGRSVAAVRFTTGAKVMYKPRRLQVDGHFQELLTWLNRRGEHPPLRRFWIVDRGGYGWTEFVETRPCPDRGALSRFYRRQGALLALLQALGATDFHLENVIASGEDPMLIDLEAMLHHWQWEQPIGERAGYLSRVGVELMRRSVTSVGLLPTPVVWTEDNQVNQFDMSGMGGSGGQLTARPVAVWDGPGTDEMRLARRRVELPGSANLPALGEQRPDATEFAADIVDGYRSLYRTILDHRDALLDPAGPLYAFAGDEVRVVLRATESYARLLTEAQHPDLLRDALDRDRYLENLWAGHDGRAHRDGLITAELAQLRAGDVPIFATTPSSTDLTGGDGTVLPGVLGRTGLDAVRERLAEMSVAHLDQQSWIIKASLTSLTMGDPSKWLPRERRDIPAATPSVTPARFADAAQLIGDRLLATALTDDDRICWLGLSLIAEKVWTLGPTNMDLYNGTSGIALFLARLARTTGVDRYRSAADRAATMMDREVRAWLAEPGGVPAGGGGFDHIGGAVYALSHLAAVLDRTELADTATGLATAMVAQTADSPEHDLVAGPAGGLLALLSLHRVTGDPDLLTGARTLAAQVAAAAEPFGGGLGWRGQMHPDGPLAGYSHGASGIATALARWDRHTGTRDHAGIVDAALRFERGVYDEHLANWRDLRPDAAADANMVAWCHGAAGVAMARAELLGYAGDRDLVRDDLRRAVAATLDPRNRLHNHSICHGDLGNAEAALAGALALGDTDAAARAAAIAAGAVVEIEAGDWRCGVPRGVETPGLMSGLAGIGYALLRWADPAGVPSVLAMEPPADHRRAIDLP</sequence>
<dbReference type="InterPro" id="IPR017146">
    <property type="entry name" value="Lanti_2_LanM"/>
</dbReference>
<dbReference type="InterPro" id="IPR012341">
    <property type="entry name" value="6hp_glycosidase-like_sf"/>
</dbReference>
<dbReference type="RefSeq" id="WP_166378763.1">
    <property type="nucleotide sequence ID" value="NZ_BAAATT010000005.1"/>
</dbReference>
<gene>
    <name evidence="3" type="ORF">Cme02nite_48560</name>
</gene>
<organism evidence="3 4">
    <name type="scientific">Catellatospora methionotrophica</name>
    <dbReference type="NCBI Taxonomy" id="121620"/>
    <lineage>
        <taxon>Bacteria</taxon>
        <taxon>Bacillati</taxon>
        <taxon>Actinomycetota</taxon>
        <taxon>Actinomycetes</taxon>
        <taxon>Micromonosporales</taxon>
        <taxon>Micromonosporaceae</taxon>
        <taxon>Catellatospora</taxon>
    </lineage>
</organism>
<feature type="binding site" evidence="1">
    <location>
        <position position="991"/>
    </location>
    <ligand>
        <name>Zn(2+)</name>
        <dbReference type="ChEBI" id="CHEBI:29105"/>
    </ligand>
</feature>
<dbReference type="CDD" id="cd04792">
    <property type="entry name" value="LanM-like"/>
    <property type="match status" value="1"/>
</dbReference>
<dbReference type="GO" id="GO:0005886">
    <property type="term" value="C:plasma membrane"/>
    <property type="evidence" value="ECO:0007669"/>
    <property type="project" value="TreeGrafter"/>
</dbReference>